<dbReference type="AlphaFoldDB" id="A0A2H1JMF4"/>
<evidence type="ECO:0000313" key="3">
    <source>
        <dbReference type="EMBL" id="SMX88613.1"/>
    </source>
</evidence>
<feature type="domain" description="Transposase for insertion sequence element IS21-like C-terminal" evidence="2">
    <location>
        <begin position="319"/>
        <end position="391"/>
    </location>
</feature>
<gene>
    <name evidence="3" type="ORF">BAURA86_01865</name>
</gene>
<dbReference type="Pfam" id="PF22483">
    <property type="entry name" value="Mu-transpos_C_2"/>
    <property type="match status" value="1"/>
</dbReference>
<dbReference type="InterPro" id="IPR054353">
    <property type="entry name" value="IstA-like_C"/>
</dbReference>
<dbReference type="Proteomes" id="UP000234300">
    <property type="component" value="Unassembled WGS sequence"/>
</dbReference>
<reference evidence="3 4" key="1">
    <citation type="submission" date="2017-03" db="EMBL/GenBank/DDBJ databases">
        <authorList>
            <person name="Afonso C.L."/>
            <person name="Miller P.J."/>
            <person name="Scott M.A."/>
            <person name="Spackman E."/>
            <person name="Goraichik I."/>
            <person name="Dimitrov K.M."/>
            <person name="Suarez D.L."/>
            <person name="Swayne D.E."/>
        </authorList>
    </citation>
    <scope>NUCLEOTIDE SEQUENCE [LARGE SCALE GENOMIC DNA]</scope>
    <source>
        <strain evidence="4">8(6)</strain>
    </source>
</reference>
<proteinExistence type="predicted"/>
<accession>A0A2H1JMF4</accession>
<dbReference type="EMBL" id="FXZI01000005">
    <property type="protein sequence ID" value="SMX88613.1"/>
    <property type="molecule type" value="Genomic_DNA"/>
</dbReference>
<sequence length="557" mass="61617">MTRDAHTSRIDLYAAIRRDAKAGLSKRALQRAHGVGYRTVAAALESAWPKEPKPPPKRGSRLDRFREVIDGWLRDDLDAPRKQRHTAKRIFDRLLDKHDAAGLVSYGMVREYVAVRRREIRIEAGREPANTFIPQEHLPGREAEVDFGEVAIRLRGELVTCTLFSLRLSYSGKAVHRISASAGQEAFFEGHAHALLVLGGVPIGQIRYDNLKAAVASVIGFSRQRVEADRWTAFRSHYGIEAFYCQPGIQGAHEKGGVEGQIGWFRRNHLVPVPEVDSLAELNTMVDAWDEADDARRIGSRARTVGEHFATEQPLLAPLPTEAFATGRWFTPRVDRYAQVTVRMNKYSVPARMVGRQARVLLNASDLIVFDGKTEIACHERLMTKGATRVDLDHYLEVLLRKPGALPGATALEQARASGRFTLVHDAWWAAACNAHGDSDGTRALIEVLMLHRHLPHEHVVAGLATALRAGALTADAVALEARKHDDTEDGVADDTTAGQSTTHPGAEVGETPAVRSLTERRLRAHIQADTRPLPSLDKYDQLLPSRRHTPNEGAAP</sequence>
<dbReference type="PANTHER" id="PTHR35004">
    <property type="entry name" value="TRANSPOSASE RV3428C-RELATED"/>
    <property type="match status" value="1"/>
</dbReference>
<dbReference type="PANTHER" id="PTHR35004:SF7">
    <property type="entry name" value="INTEGRASE PROTEIN"/>
    <property type="match status" value="1"/>
</dbReference>
<organism evidence="3 4">
    <name type="scientific">Brevibacterium aurantiacum</name>
    <dbReference type="NCBI Taxonomy" id="273384"/>
    <lineage>
        <taxon>Bacteria</taxon>
        <taxon>Bacillati</taxon>
        <taxon>Actinomycetota</taxon>
        <taxon>Actinomycetes</taxon>
        <taxon>Micrococcales</taxon>
        <taxon>Brevibacteriaceae</taxon>
        <taxon>Brevibacterium</taxon>
    </lineage>
</organism>
<evidence type="ECO:0000313" key="4">
    <source>
        <dbReference type="Proteomes" id="UP000234300"/>
    </source>
</evidence>
<protein>
    <submittedName>
        <fullName evidence="3">Transposase</fullName>
    </submittedName>
</protein>
<dbReference type="RefSeq" id="WP_101556908.1">
    <property type="nucleotide sequence ID" value="NZ_FXZI01000005.1"/>
</dbReference>
<dbReference type="NCBIfam" id="NF033546">
    <property type="entry name" value="transpos_IS21"/>
    <property type="match status" value="1"/>
</dbReference>
<evidence type="ECO:0000256" key="1">
    <source>
        <dbReference type="SAM" id="MobiDB-lite"/>
    </source>
</evidence>
<feature type="region of interest" description="Disordered" evidence="1">
    <location>
        <begin position="483"/>
        <end position="557"/>
    </location>
</feature>
<name>A0A2H1JMF4_BREAU</name>
<evidence type="ECO:0000259" key="2">
    <source>
        <dbReference type="Pfam" id="PF22483"/>
    </source>
</evidence>